<dbReference type="Proteomes" id="UP000289660">
    <property type="component" value="Unassembled WGS sequence"/>
</dbReference>
<feature type="compositionally biased region" description="Low complexity" evidence="3">
    <location>
        <begin position="237"/>
        <end position="249"/>
    </location>
</feature>
<dbReference type="PANTHER" id="PTHR38340">
    <property type="entry name" value="S-LAYER PROTEIN"/>
    <property type="match status" value="1"/>
</dbReference>
<dbReference type="SUPFAM" id="SSF51120">
    <property type="entry name" value="beta-Roll"/>
    <property type="match status" value="2"/>
</dbReference>
<organism evidence="4 5">
    <name type="scientific">Microcystis aeruginosa NIES-4285</name>
    <dbReference type="NCBI Taxonomy" id="2497681"/>
    <lineage>
        <taxon>Bacteria</taxon>
        <taxon>Bacillati</taxon>
        <taxon>Cyanobacteriota</taxon>
        <taxon>Cyanophyceae</taxon>
        <taxon>Oscillatoriophycideae</taxon>
        <taxon>Chroococcales</taxon>
        <taxon>Microcystaceae</taxon>
        <taxon>Microcystis</taxon>
    </lineage>
</organism>
<dbReference type="AlphaFoldDB" id="A0A402D8C3"/>
<dbReference type="PROSITE" id="PS00330">
    <property type="entry name" value="HEMOLYSIN_CALCIUM"/>
    <property type="match status" value="3"/>
</dbReference>
<dbReference type="InterPro" id="IPR011049">
    <property type="entry name" value="Serralysin-like_metalloprot_C"/>
</dbReference>
<dbReference type="Pfam" id="PF00353">
    <property type="entry name" value="HemolysinCabind"/>
    <property type="match status" value="5"/>
</dbReference>
<accession>A0A402D8C3</accession>
<evidence type="ECO:0000256" key="3">
    <source>
        <dbReference type="SAM" id="MobiDB-lite"/>
    </source>
</evidence>
<evidence type="ECO:0000256" key="2">
    <source>
        <dbReference type="ARBA" id="ARBA00022525"/>
    </source>
</evidence>
<dbReference type="GO" id="GO:0005509">
    <property type="term" value="F:calcium ion binding"/>
    <property type="evidence" value="ECO:0007669"/>
    <property type="project" value="InterPro"/>
</dbReference>
<feature type="region of interest" description="Disordered" evidence="3">
    <location>
        <begin position="191"/>
        <end position="275"/>
    </location>
</feature>
<dbReference type="EMBL" id="BIFY01000003">
    <property type="protein sequence ID" value="GCE58430.1"/>
    <property type="molecule type" value="Genomic_DNA"/>
</dbReference>
<name>A0A402D8C3_MICAE</name>
<proteinExistence type="predicted"/>
<feature type="region of interest" description="Disordered" evidence="3">
    <location>
        <begin position="283"/>
        <end position="302"/>
    </location>
</feature>
<dbReference type="PANTHER" id="PTHR38340:SF1">
    <property type="entry name" value="S-LAYER PROTEIN"/>
    <property type="match status" value="1"/>
</dbReference>
<dbReference type="GO" id="GO:0005576">
    <property type="term" value="C:extracellular region"/>
    <property type="evidence" value="ECO:0007669"/>
    <property type="project" value="UniProtKB-SubCell"/>
</dbReference>
<keyword evidence="2" id="KW-0964">Secreted</keyword>
<comment type="subcellular location">
    <subcellularLocation>
        <location evidence="1">Secreted</location>
    </subcellularLocation>
</comment>
<dbReference type="InterPro" id="IPR018511">
    <property type="entry name" value="Hemolysin-typ_Ca-bd_CS"/>
</dbReference>
<dbReference type="InterPro" id="IPR050557">
    <property type="entry name" value="RTX_toxin/Mannuronan_C5-epim"/>
</dbReference>
<dbReference type="Gene3D" id="2.150.10.10">
    <property type="entry name" value="Serralysin-like metalloprotease, C-terminal"/>
    <property type="match status" value="3"/>
</dbReference>
<dbReference type="InterPro" id="IPR001343">
    <property type="entry name" value="Hemolysn_Ca-bd"/>
</dbReference>
<comment type="caution">
    <text evidence="4">The sequence shown here is derived from an EMBL/GenBank/DDBJ whole genome shotgun (WGS) entry which is preliminary data.</text>
</comment>
<gene>
    <name evidence="4" type="primary">ltxA_1</name>
    <name evidence="4" type="ORF">MiAbB_00337</name>
</gene>
<sequence>MPTITTSFASLTGPTGANFNPATTTPTVRDFLTNPAFNNILIHLSGPGITIPGNNLTSQGLLPDGVTTAWRITTSGSPPANLTLTRLGGGFSLTFPALPANSYTFVKGGAAGNYVLTGDNFTKQLASGTQQNSIWRFKAANLATDDFYNITGSNFNDTLTGGGVADTLIGGSGDDSLDGVGGNDSLLGDGGNDTLFGDTGNDSLHGQLGDDRLDGGDDEDTLFGNDGTDTLLGGAGNDSLDGGTGNDSLDGGDDNDTLDGGTDDDTLLGGAGTDTLFGNDGTDTLLGGTGNDSLDGGTGNDSLDGGANADTLIGGGGLDTLTGGSGIDQFVLNSPNQGSVSITDFGNGGADAIVVSNAGFGGGLPLGTLDPTLFGTTGGGAVRFVYVTGTNNFLFFDTDASAGVSLVTIANIAGPTAGSLGAGNIQVIA</sequence>
<protein>
    <submittedName>
        <fullName evidence="4">Leukotoxin</fullName>
    </submittedName>
</protein>
<feature type="compositionally biased region" description="Acidic residues" evidence="3">
    <location>
        <begin position="250"/>
        <end position="266"/>
    </location>
</feature>
<dbReference type="PRINTS" id="PR00313">
    <property type="entry name" value="CABNDNGRPT"/>
</dbReference>
<evidence type="ECO:0000313" key="4">
    <source>
        <dbReference type="EMBL" id="GCE58430.1"/>
    </source>
</evidence>
<dbReference type="RefSeq" id="WP_130756379.1">
    <property type="nucleotide sequence ID" value="NZ_BIFY01000003.1"/>
</dbReference>
<evidence type="ECO:0000313" key="5">
    <source>
        <dbReference type="Proteomes" id="UP000289660"/>
    </source>
</evidence>
<evidence type="ECO:0000256" key="1">
    <source>
        <dbReference type="ARBA" id="ARBA00004613"/>
    </source>
</evidence>
<reference evidence="5" key="1">
    <citation type="submission" date="2018-12" db="EMBL/GenBank/DDBJ databases">
        <title>Genome sequence of Microcystis aeruginosa NIES-4285.</title>
        <authorList>
            <person name="Tanabe Y."/>
        </authorList>
    </citation>
    <scope>NUCLEOTIDE SEQUENCE [LARGE SCALE GENOMIC DNA]</scope>
    <source>
        <strain evidence="5">NIES-4285</strain>
    </source>
</reference>